<reference evidence="1 2" key="1">
    <citation type="submission" date="2015-12" db="EMBL/GenBank/DDBJ databases">
        <title>Bacillus cereus Group isolate.</title>
        <authorList>
            <person name="Kovac J."/>
        </authorList>
    </citation>
    <scope>NUCLEOTIDE SEQUENCE [LARGE SCALE GENOMIC DNA]</scope>
    <source>
        <strain evidence="1 2">FSL K6-0073</strain>
    </source>
</reference>
<comment type="caution">
    <text evidence="1">The sequence shown here is derived from an EMBL/GenBank/DDBJ whole genome shotgun (WGS) entry which is preliminary data.</text>
</comment>
<sequence length="135" mass="15958">MKEGLYYEDTRDGEILKCRTFTRSCYLFQRSNVDLIERGKTIHYKRVISKKKIAAFEGINGRNEKKPNNRKERVDFLIRKIGFDVISKSLSSMTDREVKSFFKDVYPTYKDREGYQVPEYKTPECLVCDGETIMD</sequence>
<dbReference type="AlphaFoldDB" id="A0A9X0MET4"/>
<gene>
    <name evidence="1" type="ORF">AT268_10390</name>
</gene>
<dbReference type="RefSeq" id="WP_080451601.1">
    <property type="nucleotide sequence ID" value="NZ_JBNTNR010000026.1"/>
</dbReference>
<proteinExistence type="predicted"/>
<evidence type="ECO:0000313" key="2">
    <source>
        <dbReference type="Proteomes" id="UP000075476"/>
    </source>
</evidence>
<name>A0A9X0MET4_BACCE</name>
<protein>
    <submittedName>
        <fullName evidence="1">Uncharacterized protein</fullName>
    </submittedName>
</protein>
<dbReference type="EMBL" id="LOMO01000132">
    <property type="protein sequence ID" value="KXY36344.1"/>
    <property type="molecule type" value="Genomic_DNA"/>
</dbReference>
<evidence type="ECO:0000313" key="1">
    <source>
        <dbReference type="EMBL" id="KXY36344.1"/>
    </source>
</evidence>
<organism evidence="1 2">
    <name type="scientific">Bacillus cereus</name>
    <dbReference type="NCBI Taxonomy" id="1396"/>
    <lineage>
        <taxon>Bacteria</taxon>
        <taxon>Bacillati</taxon>
        <taxon>Bacillota</taxon>
        <taxon>Bacilli</taxon>
        <taxon>Bacillales</taxon>
        <taxon>Bacillaceae</taxon>
        <taxon>Bacillus</taxon>
        <taxon>Bacillus cereus group</taxon>
    </lineage>
</organism>
<accession>A0A9X0MET4</accession>
<dbReference type="Proteomes" id="UP000075476">
    <property type="component" value="Unassembled WGS sequence"/>
</dbReference>